<keyword evidence="3" id="KW-1185">Reference proteome</keyword>
<reference evidence="2 3" key="2">
    <citation type="submission" date="2016-08" db="EMBL/GenBank/DDBJ databases">
        <title>Pervasive Adenine N6-methylation of Active Genes in Fungi.</title>
        <authorList>
            <consortium name="DOE Joint Genome Institute"/>
            <person name="Mondo S.J."/>
            <person name="Dannebaum R.O."/>
            <person name="Kuo R.C."/>
            <person name="Labutti K."/>
            <person name="Haridas S."/>
            <person name="Kuo A."/>
            <person name="Salamov A."/>
            <person name="Ahrendt S.R."/>
            <person name="Lipzen A."/>
            <person name="Sullivan W."/>
            <person name="Andreopoulos W.B."/>
            <person name="Clum A."/>
            <person name="Lindquist E."/>
            <person name="Daum C."/>
            <person name="Ramamoorthy G.K."/>
            <person name="Gryganskyi A."/>
            <person name="Culley D."/>
            <person name="Magnuson J.K."/>
            <person name="James T.Y."/>
            <person name="O'Malley M.A."/>
            <person name="Stajich J.E."/>
            <person name="Spatafora J.W."/>
            <person name="Visel A."/>
            <person name="Grigoriev I.V."/>
        </authorList>
    </citation>
    <scope>NUCLEOTIDE SEQUENCE [LARGE SCALE GENOMIC DNA]</scope>
    <source>
        <strain evidence="3">finn</strain>
    </source>
</reference>
<organism evidence="2 3">
    <name type="scientific">Piromyces finnis</name>
    <dbReference type="NCBI Taxonomy" id="1754191"/>
    <lineage>
        <taxon>Eukaryota</taxon>
        <taxon>Fungi</taxon>
        <taxon>Fungi incertae sedis</taxon>
        <taxon>Chytridiomycota</taxon>
        <taxon>Chytridiomycota incertae sedis</taxon>
        <taxon>Neocallimastigomycetes</taxon>
        <taxon>Neocallimastigales</taxon>
        <taxon>Neocallimastigaceae</taxon>
        <taxon>Piromyces</taxon>
    </lineage>
</organism>
<accession>A0A1Y1VE71</accession>
<dbReference type="AlphaFoldDB" id="A0A1Y1VE71"/>
<evidence type="ECO:0000313" key="3">
    <source>
        <dbReference type="Proteomes" id="UP000193719"/>
    </source>
</evidence>
<dbReference type="InterPro" id="IPR018631">
    <property type="entry name" value="AAA-ATPase-like_dom"/>
</dbReference>
<reference evidence="2 3" key="1">
    <citation type="submission" date="2016-08" db="EMBL/GenBank/DDBJ databases">
        <title>Genomes of anaerobic fungi encode conserved fungal cellulosomes for biomass hydrolysis.</title>
        <authorList>
            <consortium name="DOE Joint Genome Institute"/>
            <person name="Haitjema C.H."/>
            <person name="Gilmore S.P."/>
            <person name="Henske J.K."/>
            <person name="Solomon K.V."/>
            <person name="De Groot R."/>
            <person name="Kuo A."/>
            <person name="Mondo S.J."/>
            <person name="Salamov A.A."/>
            <person name="Labutti K."/>
            <person name="Zhao Z."/>
            <person name="Chiniquy J."/>
            <person name="Barry K."/>
            <person name="Brewer H.M."/>
            <person name="Purvine S.O."/>
            <person name="Wright A.T."/>
            <person name="Boxma B."/>
            <person name="Van Alen T."/>
            <person name="Hackstein J.H."/>
            <person name="Baker S.E."/>
            <person name="Grigoriev I.V."/>
            <person name="O'Malley M.A."/>
        </authorList>
    </citation>
    <scope>NUCLEOTIDE SEQUENCE [LARGE SCALE GENOMIC DNA]</scope>
    <source>
        <strain evidence="3">finn</strain>
    </source>
</reference>
<name>A0A1Y1VE71_9FUNG</name>
<dbReference type="EMBL" id="MCFH01000015">
    <property type="protein sequence ID" value="ORX52559.1"/>
    <property type="molecule type" value="Genomic_DNA"/>
</dbReference>
<gene>
    <name evidence="2" type="ORF">BCR36DRAFT_286130</name>
</gene>
<dbReference type="Pfam" id="PF09820">
    <property type="entry name" value="AAA-ATPase_like"/>
    <property type="match status" value="1"/>
</dbReference>
<feature type="non-terminal residue" evidence="2">
    <location>
        <position position="1"/>
    </location>
</feature>
<dbReference type="Proteomes" id="UP000193719">
    <property type="component" value="Unassembled WGS sequence"/>
</dbReference>
<feature type="domain" description="AAA-ATPase-like" evidence="1">
    <location>
        <begin position="2"/>
        <end position="54"/>
    </location>
</feature>
<protein>
    <recommendedName>
        <fullName evidence="1">AAA-ATPase-like domain-containing protein</fullName>
    </recommendedName>
</protein>
<comment type="caution">
    <text evidence="2">The sequence shown here is derived from an EMBL/GenBank/DDBJ whole genome shotgun (WGS) entry which is preliminary data.</text>
</comment>
<proteinExistence type="predicted"/>
<dbReference type="OrthoDB" id="3068380at2759"/>
<evidence type="ECO:0000259" key="1">
    <source>
        <dbReference type="Pfam" id="PF09820"/>
    </source>
</evidence>
<evidence type="ECO:0000313" key="2">
    <source>
        <dbReference type="EMBL" id="ORX52559.1"/>
    </source>
</evidence>
<sequence length="67" mass="7802">EFFVDKTEFILDLNKKFNNNICILKPKRFGKSAIVNMLSAYYDHNESKITSFTGKKNFLKLKIGINI</sequence>